<reference evidence="3 4" key="1">
    <citation type="submission" date="2023-02" db="EMBL/GenBank/DDBJ databases">
        <title>Genome sequencing required for Actinomycetospora new species description.</title>
        <authorList>
            <person name="Saimee Y."/>
            <person name="Duangmal K."/>
        </authorList>
    </citation>
    <scope>NUCLEOTIDE SEQUENCE [LARGE SCALE GENOMIC DNA]</scope>
    <source>
        <strain evidence="3 4">DW7H6</strain>
    </source>
</reference>
<gene>
    <name evidence="3" type="ORF">PGB27_15915</name>
</gene>
<organism evidence="3 4">
    <name type="scientific">Actinomycetospora lemnae</name>
    <dbReference type="NCBI Taxonomy" id="3019891"/>
    <lineage>
        <taxon>Bacteria</taxon>
        <taxon>Bacillati</taxon>
        <taxon>Actinomycetota</taxon>
        <taxon>Actinomycetes</taxon>
        <taxon>Pseudonocardiales</taxon>
        <taxon>Pseudonocardiaceae</taxon>
        <taxon>Actinomycetospora</taxon>
    </lineage>
</organism>
<evidence type="ECO:0000313" key="3">
    <source>
        <dbReference type="EMBL" id="MDD7966822.1"/>
    </source>
</evidence>
<keyword evidence="2" id="KW-0812">Transmembrane</keyword>
<feature type="compositionally biased region" description="Basic and acidic residues" evidence="1">
    <location>
        <begin position="65"/>
        <end position="76"/>
    </location>
</feature>
<feature type="transmembrane region" description="Helical" evidence="2">
    <location>
        <begin position="12"/>
        <end position="36"/>
    </location>
</feature>
<dbReference type="Proteomes" id="UP001300763">
    <property type="component" value="Unassembled WGS sequence"/>
</dbReference>
<protein>
    <submittedName>
        <fullName evidence="3">Uncharacterized protein</fullName>
    </submittedName>
</protein>
<keyword evidence="2" id="KW-0472">Membrane</keyword>
<accession>A0ABT5SVD4</accession>
<evidence type="ECO:0000256" key="1">
    <source>
        <dbReference type="SAM" id="MobiDB-lite"/>
    </source>
</evidence>
<comment type="caution">
    <text evidence="3">The sequence shown here is derived from an EMBL/GenBank/DDBJ whole genome shotgun (WGS) entry which is preliminary data.</text>
</comment>
<feature type="region of interest" description="Disordered" evidence="1">
    <location>
        <begin position="42"/>
        <end position="87"/>
    </location>
</feature>
<keyword evidence="2" id="KW-1133">Transmembrane helix</keyword>
<dbReference type="EMBL" id="JAQZAO010000006">
    <property type="protein sequence ID" value="MDD7966822.1"/>
    <property type="molecule type" value="Genomic_DNA"/>
</dbReference>
<proteinExistence type="predicted"/>
<dbReference type="RefSeq" id="WP_274201351.1">
    <property type="nucleotide sequence ID" value="NZ_JAQZAO010000006.1"/>
</dbReference>
<evidence type="ECO:0000256" key="2">
    <source>
        <dbReference type="SAM" id="Phobius"/>
    </source>
</evidence>
<keyword evidence="4" id="KW-1185">Reference proteome</keyword>
<evidence type="ECO:0000313" key="4">
    <source>
        <dbReference type="Proteomes" id="UP001300763"/>
    </source>
</evidence>
<sequence>MGATVAMSTLWWVLVAVVAWFAVGLVIALVVARVLAHVEADERGTSRTQRRLGEPEDPDVPAPRDGAHDEAEEAAHRRSRGQAPTGE</sequence>
<name>A0ABT5SVD4_9PSEU</name>